<evidence type="ECO:0000313" key="2">
    <source>
        <dbReference type="Proteomes" id="UP000054196"/>
    </source>
</evidence>
<dbReference type="OrthoDB" id="2737924at2759"/>
<proteinExistence type="predicted"/>
<dbReference type="eggNOG" id="ENOG502R16D">
    <property type="taxonomic scope" value="Eukaryota"/>
</dbReference>
<dbReference type="KEGG" id="psq:PUNSTDRAFT_32781"/>
<dbReference type="GeneID" id="18882196"/>
<reference evidence="2" key="1">
    <citation type="journal article" date="2012" name="Science">
        <title>The Paleozoic origin of enzymatic lignin decomposition reconstructed from 31 fungal genomes.</title>
        <authorList>
            <person name="Floudas D."/>
            <person name="Binder M."/>
            <person name="Riley R."/>
            <person name="Barry K."/>
            <person name="Blanchette R.A."/>
            <person name="Henrissat B."/>
            <person name="Martinez A.T."/>
            <person name="Otillar R."/>
            <person name="Spatafora J.W."/>
            <person name="Yadav J.S."/>
            <person name="Aerts A."/>
            <person name="Benoit I."/>
            <person name="Boyd A."/>
            <person name="Carlson A."/>
            <person name="Copeland A."/>
            <person name="Coutinho P.M."/>
            <person name="de Vries R.P."/>
            <person name="Ferreira P."/>
            <person name="Findley K."/>
            <person name="Foster B."/>
            <person name="Gaskell J."/>
            <person name="Glotzer D."/>
            <person name="Gorecki P."/>
            <person name="Heitman J."/>
            <person name="Hesse C."/>
            <person name="Hori C."/>
            <person name="Igarashi K."/>
            <person name="Jurgens J.A."/>
            <person name="Kallen N."/>
            <person name="Kersten P."/>
            <person name="Kohler A."/>
            <person name="Kuees U."/>
            <person name="Kumar T.K.A."/>
            <person name="Kuo A."/>
            <person name="LaButti K."/>
            <person name="Larrondo L.F."/>
            <person name="Lindquist E."/>
            <person name="Ling A."/>
            <person name="Lombard V."/>
            <person name="Lucas S."/>
            <person name="Lundell T."/>
            <person name="Martin R."/>
            <person name="McLaughlin D.J."/>
            <person name="Morgenstern I."/>
            <person name="Morin E."/>
            <person name="Murat C."/>
            <person name="Nagy L.G."/>
            <person name="Nolan M."/>
            <person name="Ohm R.A."/>
            <person name="Patyshakuliyeva A."/>
            <person name="Rokas A."/>
            <person name="Ruiz-Duenas F.J."/>
            <person name="Sabat G."/>
            <person name="Salamov A."/>
            <person name="Samejima M."/>
            <person name="Schmutz J."/>
            <person name="Slot J.C."/>
            <person name="St John F."/>
            <person name="Stenlid J."/>
            <person name="Sun H."/>
            <person name="Sun S."/>
            <person name="Syed K."/>
            <person name="Tsang A."/>
            <person name="Wiebenga A."/>
            <person name="Young D."/>
            <person name="Pisabarro A."/>
            <person name="Eastwood D.C."/>
            <person name="Martin F."/>
            <person name="Cullen D."/>
            <person name="Grigoriev I.V."/>
            <person name="Hibbett D.S."/>
        </authorList>
    </citation>
    <scope>NUCLEOTIDE SEQUENCE [LARGE SCALE GENOMIC DNA]</scope>
    <source>
        <strain evidence="2">HHB-11173 SS5</strain>
    </source>
</reference>
<dbReference type="EMBL" id="JH687553">
    <property type="protein sequence ID" value="EIN04754.1"/>
    <property type="molecule type" value="Genomic_DNA"/>
</dbReference>
<dbReference type="HOGENOM" id="CLU_098164_0_0_1"/>
<keyword evidence="2" id="KW-1185">Reference proteome</keyword>
<dbReference type="Proteomes" id="UP000054196">
    <property type="component" value="Unassembled WGS sequence"/>
</dbReference>
<evidence type="ECO:0000313" key="1">
    <source>
        <dbReference type="EMBL" id="EIN04754.1"/>
    </source>
</evidence>
<dbReference type="RefSeq" id="XP_007388147.1">
    <property type="nucleotide sequence ID" value="XM_007388085.1"/>
</dbReference>
<feature type="non-terminal residue" evidence="1">
    <location>
        <position position="149"/>
    </location>
</feature>
<dbReference type="Pfam" id="PF14223">
    <property type="entry name" value="Retrotran_gag_2"/>
    <property type="match status" value="1"/>
</dbReference>
<dbReference type="OMA" id="HTWITAV"/>
<name>R7S4J6_PUNST</name>
<organism evidence="1 2">
    <name type="scientific">Punctularia strigosozonata (strain HHB-11173)</name>
    <name type="common">White-rot fungus</name>
    <dbReference type="NCBI Taxonomy" id="741275"/>
    <lineage>
        <taxon>Eukaryota</taxon>
        <taxon>Fungi</taxon>
        <taxon>Dikarya</taxon>
        <taxon>Basidiomycota</taxon>
        <taxon>Agaricomycotina</taxon>
        <taxon>Agaricomycetes</taxon>
        <taxon>Corticiales</taxon>
        <taxon>Punctulariaceae</taxon>
        <taxon>Punctularia</taxon>
    </lineage>
</organism>
<evidence type="ECO:0008006" key="3">
    <source>
        <dbReference type="Google" id="ProtNLM"/>
    </source>
</evidence>
<accession>R7S4J6</accession>
<protein>
    <recommendedName>
        <fullName evidence="3">DUF4219 domain-containing protein</fullName>
    </recommendedName>
</protein>
<gene>
    <name evidence="1" type="ORF">PUNSTDRAFT_32781</name>
</gene>
<sequence>MTNDGRTYSSLNETNYAKWCMFTEANLTHKGLWEYANGDEPIPMARPTNLRKVHQTEGFASCLALRRHFWGMTKKPNQIIANWIADVRSIAFRLEEAAVNVDDEDIILVLTMGLPASDQSFICSLDATDASHLTLSYVIDRLLNEETRQ</sequence>
<dbReference type="AlphaFoldDB" id="R7S4J6"/>